<feature type="non-terminal residue" evidence="1">
    <location>
        <position position="1"/>
    </location>
</feature>
<protein>
    <submittedName>
        <fullName evidence="1">10599_t:CDS:1</fullName>
    </submittedName>
</protein>
<name>A0ACA9RPV8_9GLOM</name>
<comment type="caution">
    <text evidence="1">The sequence shown here is derived from an EMBL/GenBank/DDBJ whole genome shotgun (WGS) entry which is preliminary data.</text>
</comment>
<dbReference type="EMBL" id="CAJVQC010062595">
    <property type="protein sequence ID" value="CAG8802817.1"/>
    <property type="molecule type" value="Genomic_DNA"/>
</dbReference>
<dbReference type="Proteomes" id="UP000789920">
    <property type="component" value="Unassembled WGS sequence"/>
</dbReference>
<evidence type="ECO:0000313" key="2">
    <source>
        <dbReference type="Proteomes" id="UP000789920"/>
    </source>
</evidence>
<organism evidence="1 2">
    <name type="scientific">Racocetra persica</name>
    <dbReference type="NCBI Taxonomy" id="160502"/>
    <lineage>
        <taxon>Eukaryota</taxon>
        <taxon>Fungi</taxon>
        <taxon>Fungi incertae sedis</taxon>
        <taxon>Mucoromycota</taxon>
        <taxon>Glomeromycotina</taxon>
        <taxon>Glomeromycetes</taxon>
        <taxon>Diversisporales</taxon>
        <taxon>Gigasporaceae</taxon>
        <taxon>Racocetra</taxon>
    </lineage>
</organism>
<evidence type="ECO:0000313" key="1">
    <source>
        <dbReference type="EMBL" id="CAG8802817.1"/>
    </source>
</evidence>
<sequence>VPDQWNKAVKQIQSTQVKQKEQHDRCIKIIPNFQIGDKVLLFNAAHQMS</sequence>
<reference evidence="1" key="1">
    <citation type="submission" date="2021-06" db="EMBL/GenBank/DDBJ databases">
        <authorList>
            <person name="Kallberg Y."/>
            <person name="Tangrot J."/>
            <person name="Rosling A."/>
        </authorList>
    </citation>
    <scope>NUCLEOTIDE SEQUENCE</scope>
    <source>
        <strain evidence="1">MA461A</strain>
    </source>
</reference>
<feature type="non-terminal residue" evidence="1">
    <location>
        <position position="49"/>
    </location>
</feature>
<keyword evidence="2" id="KW-1185">Reference proteome</keyword>
<proteinExistence type="predicted"/>
<gene>
    <name evidence="1" type="ORF">RPERSI_LOCUS21397</name>
</gene>
<accession>A0ACA9RPV8</accession>